<evidence type="ECO:0000313" key="5">
    <source>
        <dbReference type="Proteomes" id="UP000191160"/>
    </source>
</evidence>
<dbReference type="PANTHER" id="PTHR38108">
    <property type="entry name" value="UPF0319 PROTEIN YCCT"/>
    <property type="match status" value="1"/>
</dbReference>
<name>A0A1T1H5G0_9GAMM</name>
<keyword evidence="5" id="KW-1185">Reference proteome</keyword>
<feature type="chain" id="PRO_5013272863" description="DUF2057 domain-containing protein" evidence="3">
    <location>
        <begin position="21"/>
        <end position="225"/>
    </location>
</feature>
<dbReference type="RefSeq" id="WP_078189185.1">
    <property type="nucleotide sequence ID" value="NZ_JAMCOZ010000012.1"/>
</dbReference>
<dbReference type="InterPro" id="IPR018635">
    <property type="entry name" value="UPF0319"/>
</dbReference>
<dbReference type="EMBL" id="MVKX01000001">
    <property type="protein sequence ID" value="OOV85076.1"/>
    <property type="molecule type" value="Genomic_DNA"/>
</dbReference>
<organism evidence="4 5">
    <name type="scientific">Acinetobacter amyesii</name>
    <dbReference type="NCBI Taxonomy" id="2942470"/>
    <lineage>
        <taxon>Bacteria</taxon>
        <taxon>Pseudomonadati</taxon>
        <taxon>Pseudomonadota</taxon>
        <taxon>Gammaproteobacteria</taxon>
        <taxon>Moraxellales</taxon>
        <taxon>Moraxellaceae</taxon>
        <taxon>Acinetobacter</taxon>
    </lineage>
</organism>
<keyword evidence="2 3" id="KW-0732">Signal</keyword>
<protein>
    <recommendedName>
        <fullName evidence="6">DUF2057 domain-containing protein</fullName>
    </recommendedName>
</protein>
<proteinExistence type="inferred from homology"/>
<comment type="similarity">
    <text evidence="1">Belongs to the UPF0319 family.</text>
</comment>
<sequence>MTLRLTVAAAALMLSSAGFAAVTLTVPEEIKIVAVNDQEVTGGLFRSTEKYKLDAGENLLTVRYSEFFQHADNSHDILKSGVAAIRTPALIDGQEYRLGLVNAPKDFDAAQKYKDQPIFGLYDKSNQLLVQQAGAKKEQKTIFSNGVLGNAVDFTKKEVVPENQPAPIYAQSVAVKPTNVVSPVAAPKNVTINENGADQQLIQLWQKASKAERQKFMSWLAEQAN</sequence>
<reference evidence="4 5" key="1">
    <citation type="submission" date="2017-02" db="EMBL/GenBank/DDBJ databases">
        <title>Acinetobacter sp. ANC 4945, whole genome shotgun sequencing project.</title>
        <authorList>
            <person name="Radolfova-Krizova L."/>
            <person name="Al Atrouni A."/>
            <person name="Nemec A."/>
        </authorList>
    </citation>
    <scope>NUCLEOTIDE SEQUENCE [LARGE SCALE GENOMIC DNA]</scope>
    <source>
        <strain evidence="4 5">ANC 4945</strain>
    </source>
</reference>
<feature type="signal peptide" evidence="3">
    <location>
        <begin position="1"/>
        <end position="20"/>
    </location>
</feature>
<dbReference type="Pfam" id="PF09829">
    <property type="entry name" value="DUF2057"/>
    <property type="match status" value="1"/>
</dbReference>
<dbReference type="Proteomes" id="UP000191160">
    <property type="component" value="Unassembled WGS sequence"/>
</dbReference>
<comment type="caution">
    <text evidence="4">The sequence shown here is derived from an EMBL/GenBank/DDBJ whole genome shotgun (WGS) entry which is preliminary data.</text>
</comment>
<evidence type="ECO:0000256" key="2">
    <source>
        <dbReference type="ARBA" id="ARBA00022729"/>
    </source>
</evidence>
<evidence type="ECO:0008006" key="6">
    <source>
        <dbReference type="Google" id="ProtNLM"/>
    </source>
</evidence>
<gene>
    <name evidence="4" type="ORF">B1202_00010</name>
</gene>
<evidence type="ECO:0000256" key="1">
    <source>
        <dbReference type="ARBA" id="ARBA00008490"/>
    </source>
</evidence>
<accession>A0A1T1H5G0</accession>
<dbReference type="PANTHER" id="PTHR38108:SF1">
    <property type="entry name" value="UPF0319 PROTEIN YCCT"/>
    <property type="match status" value="1"/>
</dbReference>
<evidence type="ECO:0000256" key="3">
    <source>
        <dbReference type="SAM" id="SignalP"/>
    </source>
</evidence>
<dbReference type="AlphaFoldDB" id="A0A1T1H5G0"/>
<evidence type="ECO:0000313" key="4">
    <source>
        <dbReference type="EMBL" id="OOV85076.1"/>
    </source>
</evidence>